<proteinExistence type="predicted"/>
<protein>
    <submittedName>
        <fullName evidence="1">Uncharacterized protein</fullName>
    </submittedName>
</protein>
<accession>A0A679JRV1</accession>
<name>A0A679JRV1_9HYPH</name>
<keyword evidence="1" id="KW-0614">Plasmid</keyword>
<geneLocation type="plasmid" evidence="1">
    <name>2</name>
</geneLocation>
<dbReference type="AlphaFoldDB" id="A0A679JRV1"/>
<evidence type="ECO:0000313" key="1">
    <source>
        <dbReference type="EMBL" id="CAA2108973.1"/>
    </source>
</evidence>
<sequence length="59" mass="6554">MKLRLTQRAAVSLGHDDLARFLGRARRWRREVLKRAGHEASKGNVITAAVLVAAYIVAL</sequence>
<organism evidence="1">
    <name type="scientific">Methylobacterium bullatum</name>
    <dbReference type="NCBI Taxonomy" id="570505"/>
    <lineage>
        <taxon>Bacteria</taxon>
        <taxon>Pseudomonadati</taxon>
        <taxon>Pseudomonadota</taxon>
        <taxon>Alphaproteobacteria</taxon>
        <taxon>Hyphomicrobiales</taxon>
        <taxon>Methylobacteriaceae</taxon>
        <taxon>Methylobacterium</taxon>
    </lineage>
</organism>
<reference evidence="1" key="1">
    <citation type="submission" date="2019-12" db="EMBL/GenBank/DDBJ databases">
        <authorList>
            <person name="Cremers G."/>
        </authorList>
    </citation>
    <scope>NUCLEOTIDE SEQUENCE</scope>
    <source>
        <strain evidence="1">Mbul1</strain>
        <plasmid evidence="1">2</plasmid>
    </source>
</reference>
<dbReference type="EMBL" id="LR743505">
    <property type="protein sequence ID" value="CAA2108973.1"/>
    <property type="molecule type" value="Genomic_DNA"/>
</dbReference>
<gene>
    <name evidence="1" type="ORF">MBUL_04466</name>
</gene>